<dbReference type="Proteomes" id="UP001243276">
    <property type="component" value="Segment"/>
</dbReference>
<reference evidence="1" key="1">
    <citation type="submission" date="2023-03" db="EMBL/GenBank/DDBJ databases">
        <authorList>
            <person name="Adamson A.J."/>
            <person name="Baker B.A."/>
            <person name="Galadyk N."/>
            <person name="Joshi D.H."/>
            <person name="Kistler H.E."/>
            <person name="Roberts S.M."/>
            <person name="Saint K.A."/>
            <person name="Sunnen C.N."/>
            <person name="Garlena R.A."/>
            <person name="Russell D.A."/>
            <person name="Pope W.H."/>
            <person name="Jacobs-Sera D."/>
            <person name="Hatfull G.F."/>
        </authorList>
    </citation>
    <scope>NUCLEOTIDE SEQUENCE</scope>
</reference>
<dbReference type="GeneID" id="80560641"/>
<dbReference type="RefSeq" id="YP_010842878.1">
    <property type="nucleotide sequence ID" value="NC_079146.1"/>
</dbReference>
<evidence type="ECO:0000313" key="1">
    <source>
        <dbReference type="EMBL" id="WGH20871.1"/>
    </source>
</evidence>
<sequence>MFTVTRPHSTTGEALAWRYLTLDDVTAYLAGPAPRPRNASGYGEVATVHRLRCAVGDDARILTRRVYVLCYGNGGGLPYVYGRVSGERVRFYLDPEVSRFVDDMTLLDVLCTPVTNRDVRDAAQRDGESYDGYGYADRLYPGGGPRTPLRTYDTSRADDVGRLTREGRLYLARREYDV</sequence>
<keyword evidence="2" id="KW-1185">Reference proteome</keyword>
<dbReference type="KEGG" id="vg:80560641"/>
<evidence type="ECO:0000313" key="2">
    <source>
        <dbReference type="Proteomes" id="UP001243276"/>
    </source>
</evidence>
<name>A0AAF0GKW6_9CAUD</name>
<accession>A0AAF0GKW6</accession>
<organism evidence="1 2">
    <name type="scientific">Gordonia phage Commandaria</name>
    <dbReference type="NCBI Taxonomy" id="3038364"/>
    <lineage>
        <taxon>Viruses</taxon>
        <taxon>Duplodnaviria</taxon>
        <taxon>Heunggongvirae</taxon>
        <taxon>Uroviricota</taxon>
        <taxon>Caudoviricetes</taxon>
        <taxon>Zierdtviridae</taxon>
        <taxon>Emilbogenvirinae</taxon>
        <taxon>Commandariavirus</taxon>
        <taxon>Commandariavirus commandaria</taxon>
    </lineage>
</organism>
<proteinExistence type="predicted"/>
<protein>
    <submittedName>
        <fullName evidence="1">Uncharacterized protein</fullName>
    </submittedName>
</protein>
<gene>
    <name evidence="1" type="primary">88</name>
</gene>
<dbReference type="EMBL" id="OQ709208">
    <property type="protein sequence ID" value="WGH20871.1"/>
    <property type="molecule type" value="Genomic_DNA"/>
</dbReference>